<evidence type="ECO:0000313" key="2">
    <source>
        <dbReference type="Proteomes" id="UP001295794"/>
    </source>
</evidence>
<dbReference type="AlphaFoldDB" id="A0AAD2Q2N0"/>
<sequence length="104" mass="11841">MRTTVALKPSHHYQWHPGRSSVFRSDRQVVAPGTQRAWIDAPTCLQAGNQVGEVFWQDVLAEHGLDQAGVRRLPRTARAAWRVCRCACHRPSRVMADLPRTRSR</sequence>
<dbReference type="Proteomes" id="UP001295794">
    <property type="component" value="Unassembled WGS sequence"/>
</dbReference>
<feature type="non-terminal residue" evidence="1">
    <location>
        <position position="1"/>
    </location>
</feature>
<evidence type="ECO:0000313" key="1">
    <source>
        <dbReference type="EMBL" id="CAK5269261.1"/>
    </source>
</evidence>
<name>A0AAD2Q2N0_9AGAR</name>
<comment type="caution">
    <text evidence="1">The sequence shown here is derived from an EMBL/GenBank/DDBJ whole genome shotgun (WGS) entry which is preliminary data.</text>
</comment>
<reference evidence="1" key="1">
    <citation type="submission" date="2023-11" db="EMBL/GenBank/DDBJ databases">
        <authorList>
            <person name="De Vega J J."/>
            <person name="De Vega J J."/>
        </authorList>
    </citation>
    <scope>NUCLEOTIDE SEQUENCE</scope>
</reference>
<protein>
    <recommendedName>
        <fullName evidence="3">Beta-tubulin</fullName>
    </recommendedName>
</protein>
<gene>
    <name evidence="1" type="ORF">MYCIT1_LOCUS12855</name>
</gene>
<evidence type="ECO:0008006" key="3">
    <source>
        <dbReference type="Google" id="ProtNLM"/>
    </source>
</evidence>
<accession>A0AAD2Q2N0</accession>
<keyword evidence="2" id="KW-1185">Reference proteome</keyword>
<proteinExistence type="predicted"/>
<organism evidence="1 2">
    <name type="scientific">Mycena citricolor</name>
    <dbReference type="NCBI Taxonomy" id="2018698"/>
    <lineage>
        <taxon>Eukaryota</taxon>
        <taxon>Fungi</taxon>
        <taxon>Dikarya</taxon>
        <taxon>Basidiomycota</taxon>
        <taxon>Agaricomycotina</taxon>
        <taxon>Agaricomycetes</taxon>
        <taxon>Agaricomycetidae</taxon>
        <taxon>Agaricales</taxon>
        <taxon>Marasmiineae</taxon>
        <taxon>Mycenaceae</taxon>
        <taxon>Mycena</taxon>
    </lineage>
</organism>
<dbReference type="EMBL" id="CAVNYO010000144">
    <property type="protein sequence ID" value="CAK5269261.1"/>
    <property type="molecule type" value="Genomic_DNA"/>
</dbReference>